<proteinExistence type="predicted"/>
<dbReference type="SUPFAM" id="SSF142906">
    <property type="entry name" value="YjbR-like"/>
    <property type="match status" value="1"/>
</dbReference>
<dbReference type="Proteomes" id="UP000030001">
    <property type="component" value="Unassembled WGS sequence"/>
</dbReference>
<evidence type="ECO:0008006" key="3">
    <source>
        <dbReference type="Google" id="ProtNLM"/>
    </source>
</evidence>
<evidence type="ECO:0000313" key="1">
    <source>
        <dbReference type="EMBL" id="KGL67579.1"/>
    </source>
</evidence>
<organism evidence="1 2">
    <name type="scientific">Limosilactobacillus mucosae</name>
    <name type="common">Lactobacillus mucosae</name>
    <dbReference type="NCBI Taxonomy" id="97478"/>
    <lineage>
        <taxon>Bacteria</taxon>
        <taxon>Bacillati</taxon>
        <taxon>Bacillota</taxon>
        <taxon>Bacilli</taxon>
        <taxon>Lactobacillales</taxon>
        <taxon>Lactobacillaceae</taxon>
        <taxon>Limosilactobacillus</taxon>
    </lineage>
</organism>
<evidence type="ECO:0000313" key="2">
    <source>
        <dbReference type="Proteomes" id="UP000030001"/>
    </source>
</evidence>
<accession>A0A099YBD2</accession>
<name>A0A099YBD2_LIMMU</name>
<dbReference type="AlphaFoldDB" id="A0A099YBD2"/>
<dbReference type="Gene3D" id="3.90.1150.30">
    <property type="match status" value="1"/>
</dbReference>
<sequence>MTRLIDDVFKNQKFIPTQMTEFGFQKTGDSYTYEENFLGGSFRAVVTVRNGKVDGQVIDCSTGDEYYQIDVPAMQGKFVSSVRSGYLEILGRIVDHCCLTMPFASPQANRIAGRIYDQYRVMPDFPWKSKNNKDNGVFRHLNSGKWFGLIMNGRRGLVTKDDDEQNVDIINLKSDTLPVDGRSVFPAYHMNHKYWISVVLDDQLGDDDVMRLIDESFRLTGKQG</sequence>
<dbReference type="PANTHER" id="PTHR35145">
    <property type="entry name" value="CYTOPLASMIC PROTEIN-RELATED"/>
    <property type="match status" value="1"/>
</dbReference>
<dbReference type="InterPro" id="IPR007351">
    <property type="entry name" value="YjbR"/>
</dbReference>
<dbReference type="PANTHER" id="PTHR35145:SF1">
    <property type="entry name" value="CYTOPLASMIC PROTEIN"/>
    <property type="match status" value="1"/>
</dbReference>
<dbReference type="Pfam" id="PF04237">
    <property type="entry name" value="YjbR"/>
    <property type="match status" value="1"/>
</dbReference>
<dbReference type="InterPro" id="IPR058532">
    <property type="entry name" value="YjbR/MT2646/Rv2570-like"/>
</dbReference>
<protein>
    <recommendedName>
        <fullName evidence="3">MmcQ/YjbR family DNA-binding protein</fullName>
    </recommendedName>
</protein>
<reference evidence="1 2" key="1">
    <citation type="submission" date="2014-09" db="EMBL/GenBank/DDBJ databases">
        <title>Lactobacillus mucosae CRL573 Genome Sequencing.</title>
        <authorList>
            <person name="Bleckwedel J."/>
            <person name="Teran L.C."/>
            <person name="Bonacina J."/>
            <person name="Saavedra L."/>
            <person name="Mozzi F.B."/>
            <person name="Raya R.R."/>
        </authorList>
    </citation>
    <scope>NUCLEOTIDE SEQUENCE [LARGE SCALE GENOMIC DNA]</scope>
    <source>
        <strain evidence="1 2">CRL573</strain>
    </source>
</reference>
<gene>
    <name evidence="1" type="ORF">LX03_00420</name>
</gene>
<comment type="caution">
    <text evidence="1">The sequence shown here is derived from an EMBL/GenBank/DDBJ whole genome shotgun (WGS) entry which is preliminary data.</text>
</comment>
<dbReference type="InterPro" id="IPR038056">
    <property type="entry name" value="YjbR-like_sf"/>
</dbReference>
<dbReference type="EMBL" id="JROC01000017">
    <property type="protein sequence ID" value="KGL67579.1"/>
    <property type="molecule type" value="Genomic_DNA"/>
</dbReference>